<gene>
    <name evidence="3" type="ORF">C3729_02815</name>
</gene>
<accession>A0A2S7I8Q8</accession>
<evidence type="ECO:0000256" key="1">
    <source>
        <dbReference type="SAM" id="Phobius"/>
    </source>
</evidence>
<dbReference type="InterPro" id="IPR011990">
    <property type="entry name" value="TPR-like_helical_dom_sf"/>
</dbReference>
<keyword evidence="1" id="KW-0472">Membrane</keyword>
<feature type="domain" description="HTH araC/xylS-type" evidence="2">
    <location>
        <begin position="451"/>
        <end position="563"/>
    </location>
</feature>
<dbReference type="InterPro" id="IPR018060">
    <property type="entry name" value="HTH_AraC"/>
</dbReference>
<dbReference type="GO" id="GO:0003700">
    <property type="term" value="F:DNA-binding transcription factor activity"/>
    <property type="evidence" value="ECO:0007669"/>
    <property type="project" value="InterPro"/>
</dbReference>
<proteinExistence type="predicted"/>
<keyword evidence="1" id="KW-1133">Transmembrane helix</keyword>
<keyword evidence="1" id="KW-0812">Transmembrane</keyword>
<organism evidence="3 4">
    <name type="scientific">Cloacibacterium normanense</name>
    <dbReference type="NCBI Taxonomy" id="237258"/>
    <lineage>
        <taxon>Bacteria</taxon>
        <taxon>Pseudomonadati</taxon>
        <taxon>Bacteroidota</taxon>
        <taxon>Flavobacteriia</taxon>
        <taxon>Flavobacteriales</taxon>
        <taxon>Weeksellaceae</taxon>
    </lineage>
</organism>
<reference evidence="3 4" key="1">
    <citation type="submission" date="2018-02" db="EMBL/GenBank/DDBJ databases">
        <title>Draft genome sequence of bacterial isolates from marine environment.</title>
        <authorList>
            <person name="Singh S.K."/>
            <person name="Hill R."/>
            <person name="Major S."/>
            <person name="Cai H."/>
            <person name="Li Y."/>
        </authorList>
    </citation>
    <scope>NUCLEOTIDE SEQUENCE [LARGE SCALE GENOMIC DNA]</scope>
    <source>
        <strain evidence="3 4">IMET F</strain>
    </source>
</reference>
<dbReference type="InterPro" id="IPR019734">
    <property type="entry name" value="TPR_rpt"/>
</dbReference>
<dbReference type="GO" id="GO:0043565">
    <property type="term" value="F:sequence-specific DNA binding"/>
    <property type="evidence" value="ECO:0007669"/>
    <property type="project" value="InterPro"/>
</dbReference>
<dbReference type="AlphaFoldDB" id="A0A2S7I8Q8"/>
<feature type="transmembrane region" description="Helical" evidence="1">
    <location>
        <begin position="9"/>
        <end position="26"/>
    </location>
</feature>
<comment type="caution">
    <text evidence="3">The sequence shown here is derived from an EMBL/GenBank/DDBJ whole genome shotgun (WGS) entry which is preliminary data.</text>
</comment>
<dbReference type="SMART" id="SM00342">
    <property type="entry name" value="HTH_ARAC"/>
    <property type="match status" value="1"/>
</dbReference>
<dbReference type="Gene3D" id="1.10.10.60">
    <property type="entry name" value="Homeodomain-like"/>
    <property type="match status" value="2"/>
</dbReference>
<dbReference type="Pfam" id="PF12833">
    <property type="entry name" value="HTH_18"/>
    <property type="match status" value="1"/>
</dbReference>
<evidence type="ECO:0000259" key="2">
    <source>
        <dbReference type="PROSITE" id="PS01124"/>
    </source>
</evidence>
<feature type="transmembrane region" description="Helical" evidence="1">
    <location>
        <begin position="387"/>
        <end position="408"/>
    </location>
</feature>
<dbReference type="Proteomes" id="UP000238565">
    <property type="component" value="Unassembled WGS sequence"/>
</dbReference>
<dbReference type="Gene3D" id="1.25.40.10">
    <property type="entry name" value="Tetratricopeptide repeat domain"/>
    <property type="match status" value="1"/>
</dbReference>
<evidence type="ECO:0000313" key="3">
    <source>
        <dbReference type="EMBL" id="PPZ92951.1"/>
    </source>
</evidence>
<protein>
    <recommendedName>
        <fullName evidence="2">HTH araC/xylS-type domain-containing protein</fullName>
    </recommendedName>
</protein>
<dbReference type="SUPFAM" id="SSF48452">
    <property type="entry name" value="TPR-like"/>
    <property type="match status" value="1"/>
</dbReference>
<evidence type="ECO:0000313" key="4">
    <source>
        <dbReference type="Proteomes" id="UP000238565"/>
    </source>
</evidence>
<dbReference type="EMBL" id="PTPZ01000001">
    <property type="protein sequence ID" value="PPZ92951.1"/>
    <property type="molecule type" value="Genomic_DNA"/>
</dbReference>
<dbReference type="PROSITE" id="PS01124">
    <property type="entry name" value="HTH_ARAC_FAMILY_2"/>
    <property type="match status" value="1"/>
</dbReference>
<name>A0A2S7I8Q8_9FLAO</name>
<dbReference type="SMART" id="SM00028">
    <property type="entry name" value="TPR"/>
    <property type="match status" value="3"/>
</dbReference>
<sequence>MEINKIKKLIINHLIIILLFFFHIQLNAQGKKLEDLSFLELEKKIDSLISINSNTLPTIKYYIKKSKKENNDQALIYAYRYASKATLEDIGYKYADSAIVIAKKTNNNELISEALLNKGVLLMDYYQYGPALDYILQAKKYLNNVKNDYINYKTLYFIAQNKMLLGQITEAKKHLSICVEFFKQPINETELGYDYKTYYSYALMSLIDCNTKLKKHSENNSLYKEAYEFINKNNARHLIPYFISCEGTDAYYLKKFSVAINKLKKAQLLYQDNWPHYTDIFYLGMSYWKLGNKKEAVKYFEKLDKEYYKDKNQDPQFRPAYELLIEYYASKNNTNKQLEYINKLMSLDKSYEKNYKYLFAKIHKEYDTKKLIDEKNSIENSLKIHQYLTLFVIIISIVLISFSTYKYFQMQRKYKERFEQIISKNTEIKKIPVTIVDEDKTVTPKIAGLSESTVTYILEQLDIFEKEQQFLDSKITQKLLSEKLGTNPTYLSKIINAYKEKSFSNYLNDLRLEYIVELLKTEHQFLEKEIKELANIAGFTNAEAFSDNFQRKFEIKPSYFIKMMKENIKTSSL</sequence>
<dbReference type="RefSeq" id="WP_104792737.1">
    <property type="nucleotide sequence ID" value="NZ_PTPZ01000001.1"/>
</dbReference>